<keyword evidence="6" id="KW-1015">Disulfide bond</keyword>
<dbReference type="Pfam" id="PF07422">
    <property type="entry name" value="s48_45"/>
    <property type="match status" value="1"/>
</dbReference>
<evidence type="ECO:0000256" key="7">
    <source>
        <dbReference type="ARBA" id="ARBA00023180"/>
    </source>
</evidence>
<dbReference type="Gene3D" id="2.60.40.2860">
    <property type="match status" value="1"/>
</dbReference>
<evidence type="ECO:0000313" key="10">
    <source>
        <dbReference type="Proteomes" id="UP000033188"/>
    </source>
</evidence>
<evidence type="ECO:0000256" key="4">
    <source>
        <dbReference type="ARBA" id="ARBA00022729"/>
    </source>
</evidence>
<dbReference type="InterPro" id="IPR038160">
    <property type="entry name" value="6_CYS_dom_sf"/>
</dbReference>
<keyword evidence="3" id="KW-1003">Cell membrane</keyword>
<dbReference type="InterPro" id="IPR010884">
    <property type="entry name" value="6_CYS_dom"/>
</dbReference>
<protein>
    <recommendedName>
        <fullName evidence="8">6-Cys domain-containing protein</fullName>
    </recommendedName>
</protein>
<dbReference type="OrthoDB" id="365660at2759"/>
<organism evidence="9 10">
    <name type="scientific">Babesia bigemina</name>
    <dbReference type="NCBI Taxonomy" id="5866"/>
    <lineage>
        <taxon>Eukaryota</taxon>
        <taxon>Sar</taxon>
        <taxon>Alveolata</taxon>
        <taxon>Apicomplexa</taxon>
        <taxon>Aconoidasida</taxon>
        <taxon>Piroplasmida</taxon>
        <taxon>Babesiidae</taxon>
        <taxon>Babesia</taxon>
    </lineage>
</organism>
<reference evidence="10" key="1">
    <citation type="journal article" date="2014" name="Nucleic Acids Res.">
        <title>The evolutionary dynamics of variant antigen genes in Babesia reveal a history of genomic innovation underlying host-parasite interaction.</title>
        <authorList>
            <person name="Jackson A.P."/>
            <person name="Otto T.D."/>
            <person name="Darby A."/>
            <person name="Ramaprasad A."/>
            <person name="Xia D."/>
            <person name="Echaide I.E."/>
            <person name="Farber M."/>
            <person name="Gahlot S."/>
            <person name="Gamble J."/>
            <person name="Gupta D."/>
            <person name="Gupta Y."/>
            <person name="Jackson L."/>
            <person name="Malandrin L."/>
            <person name="Malas T.B."/>
            <person name="Moussa E."/>
            <person name="Nair M."/>
            <person name="Reid A.J."/>
            <person name="Sanders M."/>
            <person name="Sharma J."/>
            <person name="Tracey A."/>
            <person name="Quail M.A."/>
            <person name="Weir W."/>
            <person name="Wastling J.M."/>
            <person name="Hall N."/>
            <person name="Willadsen P."/>
            <person name="Lingelbach K."/>
            <person name="Shiels B."/>
            <person name="Tait A."/>
            <person name="Berriman M."/>
            <person name="Allred D.R."/>
            <person name="Pain A."/>
        </authorList>
    </citation>
    <scope>NUCLEOTIDE SEQUENCE [LARGE SCALE GENOMIC DNA]</scope>
    <source>
        <strain evidence="10">Bond</strain>
    </source>
</reference>
<dbReference type="VEuPathDB" id="PiroplasmaDB:BBBOND_0312910"/>
<accession>A0A061DA32</accession>
<keyword evidence="5" id="KW-0472">Membrane</keyword>
<dbReference type="GO" id="GO:0009986">
    <property type="term" value="C:cell surface"/>
    <property type="evidence" value="ECO:0007669"/>
    <property type="project" value="UniProtKB-SubCell"/>
</dbReference>
<dbReference type="RefSeq" id="XP_012769574.1">
    <property type="nucleotide sequence ID" value="XM_012914120.1"/>
</dbReference>
<proteinExistence type="predicted"/>
<name>A0A061DA32_BABBI</name>
<evidence type="ECO:0000256" key="2">
    <source>
        <dbReference type="ARBA" id="ARBA00004241"/>
    </source>
</evidence>
<gene>
    <name evidence="9" type="ORF">BBBOND_0312910</name>
</gene>
<evidence type="ECO:0000256" key="5">
    <source>
        <dbReference type="ARBA" id="ARBA00023136"/>
    </source>
</evidence>
<evidence type="ECO:0000259" key="8">
    <source>
        <dbReference type="PROSITE" id="PS51701"/>
    </source>
</evidence>
<keyword evidence="7" id="KW-0325">Glycoprotein</keyword>
<dbReference type="GeneID" id="24565929"/>
<evidence type="ECO:0000256" key="1">
    <source>
        <dbReference type="ARBA" id="ARBA00004236"/>
    </source>
</evidence>
<dbReference type="AlphaFoldDB" id="A0A061DA32"/>
<sequence length="944" mass="106418">MLLPSIGCLDWLPCDFGDPPELLSTNALAICNIDIDDFVPAPVICPRRVNDTEYVWHPQPTSAEVGKINTYVGGYGALQSVALSAVIRTESSNNLVWLESEESGVVLHFGISIDELVAITENRLIFICGPRDLVLSDTLQRELYRLDGFPHMQAMSWTPTTPLTEEIDKIGNGLGVVLVQRGRENLPLQGCGSRDSPLFAAGNEVTVDPVTGTRSCVVDPMSRLPIGFVCEGNVEPSDCMRLLLNEDGDVVIAPEPHAHWNFKYNRPWVVVQYFNNLALPPFSGECKCIDSETDQVKARIEIRPKTEYECDIASMIFRNRVRPISGPWCSVVLDPGSTLTIRLPETLVNTFYIEQNEEDNDEDIEEDVITVPFSQQPSVYEYETEFLPNDLIMLRQMKSIRRTDLNDEIPYHQALAGDAIELDVSQISRGEVKLKYRMDRPLALKSGTNSFFYHWSLISRNHNVLEKTRAIVNVSFAFTHYYNIVACDRKREPVFDREISKQHCVTKSVGNGIGETYQCTFNETSHILWAGINCAAEEELLPDNCGYAGYDLRSNNIMPLPSTVFKATAYPIPGFQLFDMWFQHGSFTYACICVDQRGYETSRLILEFSQEEHKEFTVLLRTGFNRLLPYQWLPWHNVKLLLDGPTSNRSIVMQHTSKHVIELQVGTTLSLHCGVGPELRGFGRIGNITTTWLPEQLDEFHYTVVHTSLGRTLTRKSHKDSVVPTSGGLEVRRKTTEMRPAYKQLMLKLPMGAIVISKDPFHKKYVPMRFVCGKTPTTSDLSTATGNPSTNSNITESSGKYTWHLVKIKLETTDPYMQGCGVTYETDELFKRDTPKIYDENEQEIGCMIDLQAAKEAAFYCPGPYLLDPPNCFNKVYVEDEVKHLGDVSQSLVASHSNHFVVIKFDSELVGRGETLRQTPPLGCRCVTTKGIVLSTIRIKNYYA</sequence>
<dbReference type="PROSITE" id="PS51701">
    <property type="entry name" value="6_CYS"/>
    <property type="match status" value="1"/>
</dbReference>
<feature type="domain" description="6-Cys" evidence="8">
    <location>
        <begin position="816"/>
        <end position="944"/>
    </location>
</feature>
<keyword evidence="10" id="KW-1185">Reference proteome</keyword>
<dbReference type="Proteomes" id="UP000033188">
    <property type="component" value="Chromosome 3"/>
</dbReference>
<dbReference type="GO" id="GO:0005886">
    <property type="term" value="C:plasma membrane"/>
    <property type="evidence" value="ECO:0007669"/>
    <property type="project" value="UniProtKB-SubCell"/>
</dbReference>
<comment type="subcellular location">
    <subcellularLocation>
        <location evidence="1">Cell membrane</location>
    </subcellularLocation>
    <subcellularLocation>
        <location evidence="2">Cell surface</location>
    </subcellularLocation>
</comment>
<keyword evidence="4" id="KW-0732">Signal</keyword>
<evidence type="ECO:0000313" key="9">
    <source>
        <dbReference type="EMBL" id="CDR97388.1"/>
    </source>
</evidence>
<evidence type="ECO:0000256" key="6">
    <source>
        <dbReference type="ARBA" id="ARBA00023157"/>
    </source>
</evidence>
<evidence type="ECO:0000256" key="3">
    <source>
        <dbReference type="ARBA" id="ARBA00022475"/>
    </source>
</evidence>
<dbReference type="EMBL" id="LK391709">
    <property type="protein sequence ID" value="CDR97388.1"/>
    <property type="molecule type" value="Genomic_DNA"/>
</dbReference>
<dbReference type="KEGG" id="bbig:BBBOND_0312910"/>